<dbReference type="Proteomes" id="UP000078397">
    <property type="component" value="Unassembled WGS sequence"/>
</dbReference>
<dbReference type="SUPFAM" id="SSF48150">
    <property type="entry name" value="DNA-glycosylase"/>
    <property type="match status" value="1"/>
</dbReference>
<sequence>MSLSFGSAVLSTFDIREEEREYLSQLVESPDTPCDETRRLVDSSILANSEDFHYLIDCATSIQQANRLPHDNLGGNDILTFVWYILAGEGIDHNADLNPWAETDRLILLAKELATDPDIQGPFSCNISNDIRPPKRSRLRSRSTKYTTTVSHFWSTEPSTQAEPPNSSSSHGYSHLQKTNLANGLSEAGVTNIKQNREVIHQRRVAQSTKTIRPQCRLAPSKTGTLCPTARISPYFATGAVVKKSPKRPPAGVVSSVRFPPLSSPTFGLVQERLAHEPFWLLIAVTFLIKTSGQAAIPVFYKVKERFPSPEELKDPDNSEEILSMIRHLGLAIHRLAFIHKFAEAYSSNPPTAEKLYRVRNYDKRDTQHLGVNTRSNGESIRTAVPSNDDEAHPEAWEIGHMTKGKYTLDSWRIFCRDEFLGRAQDWNGKGQKPEFQPEWMRVRPLDKELRAYLRWMWMREGWEWDPETGERRALRPELQAAVNEGRVEYDNSGGLRILNTPAQDMDDRK</sequence>
<comment type="subcellular location">
    <subcellularLocation>
        <location evidence="1">Nucleus</location>
    </subcellularLocation>
</comment>
<dbReference type="AlphaFoldDB" id="A0A179G4Q9"/>
<reference evidence="4 5" key="1">
    <citation type="journal article" date="2016" name="PLoS Pathog.">
        <title>Biosynthesis of antibiotic leucinostatins in bio-control fungus Purpureocillium lilacinum and their inhibition on phytophthora revealed by genome mining.</title>
        <authorList>
            <person name="Wang G."/>
            <person name="Liu Z."/>
            <person name="Lin R."/>
            <person name="Li E."/>
            <person name="Mao Z."/>
            <person name="Ling J."/>
            <person name="Yang Y."/>
            <person name="Yin W.B."/>
            <person name="Xie B."/>
        </authorList>
    </citation>
    <scope>NUCLEOTIDE SEQUENCE [LARGE SCALE GENOMIC DNA]</scope>
    <source>
        <strain evidence="4">170</strain>
    </source>
</reference>
<evidence type="ECO:0000256" key="2">
    <source>
        <dbReference type="ARBA" id="ARBA00023242"/>
    </source>
</evidence>
<accession>A0A179G4Q9</accession>
<dbReference type="GO" id="GO:0003677">
    <property type="term" value="F:DNA binding"/>
    <property type="evidence" value="ECO:0007669"/>
    <property type="project" value="InterPro"/>
</dbReference>
<evidence type="ECO:0000256" key="3">
    <source>
        <dbReference type="SAM" id="MobiDB-lite"/>
    </source>
</evidence>
<gene>
    <name evidence="4" type="ORF">VFPPC_00427</name>
</gene>
<dbReference type="OrthoDB" id="10265068at2759"/>
<feature type="compositionally biased region" description="Basic residues" evidence="3">
    <location>
        <begin position="134"/>
        <end position="143"/>
    </location>
</feature>
<dbReference type="InterPro" id="IPR045138">
    <property type="entry name" value="MeCP2/MBD4"/>
</dbReference>
<feature type="region of interest" description="Disordered" evidence="3">
    <location>
        <begin position="125"/>
        <end position="144"/>
    </location>
</feature>
<dbReference type="GO" id="GO:0003824">
    <property type="term" value="F:catalytic activity"/>
    <property type="evidence" value="ECO:0007669"/>
    <property type="project" value="InterPro"/>
</dbReference>
<feature type="region of interest" description="Disordered" evidence="3">
    <location>
        <begin position="150"/>
        <end position="175"/>
    </location>
</feature>
<dbReference type="Gene3D" id="1.10.340.30">
    <property type="entry name" value="Hypothetical protein, domain 2"/>
    <property type="match status" value="1"/>
</dbReference>
<name>A0A179G4Q9_METCM</name>
<keyword evidence="5" id="KW-1185">Reference proteome</keyword>
<proteinExistence type="predicted"/>
<dbReference type="GO" id="GO:0006281">
    <property type="term" value="P:DNA repair"/>
    <property type="evidence" value="ECO:0007669"/>
    <property type="project" value="InterPro"/>
</dbReference>
<evidence type="ECO:0000313" key="5">
    <source>
        <dbReference type="Proteomes" id="UP000078397"/>
    </source>
</evidence>
<dbReference type="PANTHER" id="PTHR15074">
    <property type="entry name" value="METHYL-CPG-BINDING PROTEIN"/>
    <property type="match status" value="1"/>
</dbReference>
<dbReference type="InterPro" id="IPR011257">
    <property type="entry name" value="DNA_glycosylase"/>
</dbReference>
<keyword evidence="2" id="KW-0539">Nucleus</keyword>
<evidence type="ECO:0000313" key="4">
    <source>
        <dbReference type="EMBL" id="OAQ72458.1"/>
    </source>
</evidence>
<dbReference type="GeneID" id="28844441"/>
<dbReference type="GO" id="GO:0005634">
    <property type="term" value="C:nucleus"/>
    <property type="evidence" value="ECO:0007669"/>
    <property type="project" value="UniProtKB-SubCell"/>
</dbReference>
<dbReference type="KEGG" id="pchm:VFPPC_00427"/>
<organism evidence="4 5">
    <name type="scientific">Pochonia chlamydosporia 170</name>
    <dbReference type="NCBI Taxonomy" id="1380566"/>
    <lineage>
        <taxon>Eukaryota</taxon>
        <taxon>Fungi</taxon>
        <taxon>Dikarya</taxon>
        <taxon>Ascomycota</taxon>
        <taxon>Pezizomycotina</taxon>
        <taxon>Sordariomycetes</taxon>
        <taxon>Hypocreomycetidae</taxon>
        <taxon>Hypocreales</taxon>
        <taxon>Clavicipitaceae</taxon>
        <taxon>Pochonia</taxon>
    </lineage>
</organism>
<evidence type="ECO:0000256" key="1">
    <source>
        <dbReference type="ARBA" id="ARBA00004123"/>
    </source>
</evidence>
<protein>
    <submittedName>
        <fullName evidence="4">Methyl-CpG-binding domain-containing protein 4</fullName>
    </submittedName>
</protein>
<dbReference type="RefSeq" id="XP_018148541.1">
    <property type="nucleotide sequence ID" value="XM_018280447.1"/>
</dbReference>
<dbReference type="EMBL" id="LSBJ02000001">
    <property type="protein sequence ID" value="OAQ72458.1"/>
    <property type="molecule type" value="Genomic_DNA"/>
</dbReference>
<dbReference type="STRING" id="1380566.A0A179G4Q9"/>
<dbReference type="PANTHER" id="PTHR15074:SF0">
    <property type="entry name" value="METHYL-CPG-BINDING DOMAIN PROTEIN 4-LIKE PROTEIN"/>
    <property type="match status" value="1"/>
</dbReference>
<comment type="caution">
    <text evidence="4">The sequence shown here is derived from an EMBL/GenBank/DDBJ whole genome shotgun (WGS) entry which is preliminary data.</text>
</comment>